<gene>
    <name evidence="1" type="ORF">HDF22_005006</name>
</gene>
<evidence type="ECO:0000313" key="1">
    <source>
        <dbReference type="EMBL" id="MBB6130861.1"/>
    </source>
</evidence>
<evidence type="ECO:0000313" key="2">
    <source>
        <dbReference type="Proteomes" id="UP000548326"/>
    </source>
</evidence>
<protein>
    <submittedName>
        <fullName evidence="1">Uncharacterized protein</fullName>
    </submittedName>
</protein>
<sequence>MQRIDKKKLQPDAAEALTDEKFNLYSFVDTYV</sequence>
<dbReference type="Proteomes" id="UP000548326">
    <property type="component" value="Unassembled WGS sequence"/>
</dbReference>
<dbReference type="EMBL" id="JACHCA010000017">
    <property type="protein sequence ID" value="MBB6130861.1"/>
    <property type="molecule type" value="Genomic_DNA"/>
</dbReference>
<comment type="caution">
    <text evidence="1">The sequence shown here is derived from an EMBL/GenBank/DDBJ whole genome shotgun (WGS) entry which is preliminary data.</text>
</comment>
<dbReference type="AlphaFoldDB" id="A0A841JSP7"/>
<reference evidence="1 2" key="1">
    <citation type="submission" date="2020-08" db="EMBL/GenBank/DDBJ databases">
        <title>Genomic Encyclopedia of Type Strains, Phase IV (KMG-V): Genome sequencing to study the core and pangenomes of soil and plant-associated prokaryotes.</title>
        <authorList>
            <person name="Whitman W."/>
        </authorList>
    </citation>
    <scope>NUCLEOTIDE SEQUENCE [LARGE SCALE GENOMIC DNA]</scope>
    <source>
        <strain evidence="1 2">MP601</strain>
    </source>
</reference>
<organism evidence="1 2">
    <name type="scientific">Mucilaginibacter lappiensis</name>
    <dbReference type="NCBI Taxonomy" id="354630"/>
    <lineage>
        <taxon>Bacteria</taxon>
        <taxon>Pseudomonadati</taxon>
        <taxon>Bacteroidota</taxon>
        <taxon>Sphingobacteriia</taxon>
        <taxon>Sphingobacteriales</taxon>
        <taxon>Sphingobacteriaceae</taxon>
        <taxon>Mucilaginibacter</taxon>
    </lineage>
</organism>
<proteinExistence type="predicted"/>
<name>A0A841JSP7_9SPHI</name>
<accession>A0A841JSP7</accession>